<evidence type="ECO:0008006" key="3">
    <source>
        <dbReference type="Google" id="ProtNLM"/>
    </source>
</evidence>
<dbReference type="InterPro" id="IPR050951">
    <property type="entry name" value="Retrovirus_Pol_polyprotein"/>
</dbReference>
<keyword evidence="2" id="KW-1185">Reference proteome</keyword>
<protein>
    <recommendedName>
        <fullName evidence="3">Reverse transcriptase/retrotransposon-derived protein RNase H-like domain-containing protein</fullName>
    </recommendedName>
</protein>
<dbReference type="InterPro" id="IPR043502">
    <property type="entry name" value="DNA/RNA_pol_sf"/>
</dbReference>
<accession>A0A7J7IYM2</accession>
<organism evidence="1 2">
    <name type="scientific">Bugula neritina</name>
    <name type="common">Brown bryozoan</name>
    <name type="synonym">Sertularia neritina</name>
    <dbReference type="NCBI Taxonomy" id="10212"/>
    <lineage>
        <taxon>Eukaryota</taxon>
        <taxon>Metazoa</taxon>
        <taxon>Spiralia</taxon>
        <taxon>Lophotrochozoa</taxon>
        <taxon>Bryozoa</taxon>
        <taxon>Gymnolaemata</taxon>
        <taxon>Cheilostomatida</taxon>
        <taxon>Flustrina</taxon>
        <taxon>Buguloidea</taxon>
        <taxon>Bugulidae</taxon>
        <taxon>Bugula</taxon>
    </lineage>
</organism>
<sequence length="102" mass="11589">MTEPEDKKAVQRFLGFVNFMTKFIPNLSKYTFPLRVVCKKSTQFVWGVEQDMAFDKIKRLISDAPTLVLYDAEVETTLSADSSAHMYRGCVLAKWQAVGICS</sequence>
<reference evidence="1" key="1">
    <citation type="submission" date="2020-06" db="EMBL/GenBank/DDBJ databases">
        <title>Draft genome of Bugula neritina, a colonial animal packing powerful symbionts and potential medicines.</title>
        <authorList>
            <person name="Rayko M."/>
        </authorList>
    </citation>
    <scope>NUCLEOTIDE SEQUENCE [LARGE SCALE GENOMIC DNA]</scope>
    <source>
        <strain evidence="1">Kwan_BN1</strain>
    </source>
</reference>
<evidence type="ECO:0000313" key="1">
    <source>
        <dbReference type="EMBL" id="KAF6019013.1"/>
    </source>
</evidence>
<gene>
    <name evidence="1" type="ORF">EB796_022689</name>
</gene>
<dbReference type="EMBL" id="VXIV02003259">
    <property type="protein sequence ID" value="KAF6019013.1"/>
    <property type="molecule type" value="Genomic_DNA"/>
</dbReference>
<dbReference type="PANTHER" id="PTHR37984:SF7">
    <property type="entry name" value="INTEGRASE CATALYTIC DOMAIN-CONTAINING PROTEIN"/>
    <property type="match status" value="1"/>
</dbReference>
<dbReference type="SUPFAM" id="SSF56672">
    <property type="entry name" value="DNA/RNA polymerases"/>
    <property type="match status" value="1"/>
</dbReference>
<dbReference type="Proteomes" id="UP000593567">
    <property type="component" value="Unassembled WGS sequence"/>
</dbReference>
<proteinExistence type="predicted"/>
<dbReference type="FunFam" id="3.30.70.270:FF:000063">
    <property type="entry name" value="Zinc knuckle domaincontaining protein"/>
    <property type="match status" value="1"/>
</dbReference>
<comment type="caution">
    <text evidence="1">The sequence shown here is derived from an EMBL/GenBank/DDBJ whole genome shotgun (WGS) entry which is preliminary data.</text>
</comment>
<dbReference type="Gene3D" id="3.30.70.270">
    <property type="match status" value="1"/>
</dbReference>
<evidence type="ECO:0000313" key="2">
    <source>
        <dbReference type="Proteomes" id="UP000593567"/>
    </source>
</evidence>
<dbReference type="InterPro" id="IPR043128">
    <property type="entry name" value="Rev_trsase/Diguanyl_cyclase"/>
</dbReference>
<dbReference type="OrthoDB" id="5982854at2759"/>
<name>A0A7J7IYM2_BUGNE</name>
<dbReference type="PANTHER" id="PTHR37984">
    <property type="entry name" value="PROTEIN CBG26694"/>
    <property type="match status" value="1"/>
</dbReference>
<dbReference type="AlphaFoldDB" id="A0A7J7IYM2"/>